<name>A0A1F7GM59_9BACT</name>
<organism evidence="2 3">
    <name type="scientific">Candidatus Roizmanbacteria bacterium RIFCSPHIGHO2_01_FULL_39_24</name>
    <dbReference type="NCBI Taxonomy" id="1802032"/>
    <lineage>
        <taxon>Bacteria</taxon>
        <taxon>Candidatus Roizmaniibacteriota</taxon>
    </lineage>
</organism>
<evidence type="ECO:0000313" key="3">
    <source>
        <dbReference type="Proteomes" id="UP000176850"/>
    </source>
</evidence>
<dbReference type="Proteomes" id="UP000176850">
    <property type="component" value="Unassembled WGS sequence"/>
</dbReference>
<proteinExistence type="predicted"/>
<gene>
    <name evidence="2" type="ORF">A2799_00585</name>
</gene>
<accession>A0A1F7GM59</accession>
<evidence type="ECO:0000313" key="2">
    <source>
        <dbReference type="EMBL" id="OGK19816.1"/>
    </source>
</evidence>
<sequence>MKNVEEKILNKIYVYETSRTVFDVVVKIVIFLISITTFFIISLALLERLVEQETFGLFTNISSDPVYILQAIYEETPKLLIIFVLLIFFIVAILWIHLYKQREKFIRRITSGIHYFLTNKK</sequence>
<feature type="transmembrane region" description="Helical" evidence="1">
    <location>
        <begin position="21"/>
        <end position="46"/>
    </location>
</feature>
<dbReference type="AlphaFoldDB" id="A0A1F7GM59"/>
<dbReference type="EMBL" id="MFZH01000004">
    <property type="protein sequence ID" value="OGK19816.1"/>
    <property type="molecule type" value="Genomic_DNA"/>
</dbReference>
<evidence type="ECO:0000256" key="1">
    <source>
        <dbReference type="SAM" id="Phobius"/>
    </source>
</evidence>
<keyword evidence="1" id="KW-0472">Membrane</keyword>
<reference evidence="2 3" key="1">
    <citation type="journal article" date="2016" name="Nat. Commun.">
        <title>Thousands of microbial genomes shed light on interconnected biogeochemical processes in an aquifer system.</title>
        <authorList>
            <person name="Anantharaman K."/>
            <person name="Brown C.T."/>
            <person name="Hug L.A."/>
            <person name="Sharon I."/>
            <person name="Castelle C.J."/>
            <person name="Probst A.J."/>
            <person name="Thomas B.C."/>
            <person name="Singh A."/>
            <person name="Wilkins M.J."/>
            <person name="Karaoz U."/>
            <person name="Brodie E.L."/>
            <person name="Williams K.H."/>
            <person name="Hubbard S.S."/>
            <person name="Banfield J.F."/>
        </authorList>
    </citation>
    <scope>NUCLEOTIDE SEQUENCE [LARGE SCALE GENOMIC DNA]</scope>
</reference>
<keyword evidence="1" id="KW-0812">Transmembrane</keyword>
<feature type="transmembrane region" description="Helical" evidence="1">
    <location>
        <begin position="79"/>
        <end position="99"/>
    </location>
</feature>
<keyword evidence="1" id="KW-1133">Transmembrane helix</keyword>
<comment type="caution">
    <text evidence="2">The sequence shown here is derived from an EMBL/GenBank/DDBJ whole genome shotgun (WGS) entry which is preliminary data.</text>
</comment>
<protein>
    <submittedName>
        <fullName evidence="2">Uncharacterized protein</fullName>
    </submittedName>
</protein>